<dbReference type="InterPro" id="IPR013149">
    <property type="entry name" value="ADH-like_C"/>
</dbReference>
<dbReference type="GO" id="GO:0016491">
    <property type="term" value="F:oxidoreductase activity"/>
    <property type="evidence" value="ECO:0007669"/>
    <property type="project" value="UniProtKB-KW"/>
</dbReference>
<dbReference type="InterPro" id="IPR013154">
    <property type="entry name" value="ADH-like_N"/>
</dbReference>
<evidence type="ECO:0000256" key="7">
    <source>
        <dbReference type="RuleBase" id="RU361277"/>
    </source>
</evidence>
<dbReference type="Pfam" id="PF00107">
    <property type="entry name" value="ADH_zinc_N"/>
    <property type="match status" value="1"/>
</dbReference>
<feature type="domain" description="Alcohol dehydrogenase-like C-terminal" evidence="8">
    <location>
        <begin position="187"/>
        <end position="287"/>
    </location>
</feature>
<dbReference type="OrthoDB" id="241504at2"/>
<reference evidence="10 11" key="1">
    <citation type="submission" date="2016-10" db="EMBL/GenBank/DDBJ databases">
        <authorList>
            <person name="de Groot N.N."/>
        </authorList>
    </citation>
    <scope>NUCLEOTIDE SEQUENCE [LARGE SCALE GENOMIC DNA]</scope>
    <source>
        <strain evidence="10 11">CGMCC 4.2022</strain>
    </source>
</reference>
<dbReference type="PANTHER" id="PTHR42813">
    <property type="entry name" value="ZINC-TYPE ALCOHOL DEHYDROGENASE-LIKE"/>
    <property type="match status" value="1"/>
</dbReference>
<evidence type="ECO:0000256" key="5">
    <source>
        <dbReference type="ARBA" id="ARBA00023002"/>
    </source>
</evidence>
<evidence type="ECO:0000256" key="2">
    <source>
        <dbReference type="ARBA" id="ARBA00008072"/>
    </source>
</evidence>
<dbReference type="SUPFAM" id="SSF50129">
    <property type="entry name" value="GroES-like"/>
    <property type="match status" value="1"/>
</dbReference>
<dbReference type="InterPro" id="IPR011032">
    <property type="entry name" value="GroES-like_sf"/>
</dbReference>
<dbReference type="Pfam" id="PF08240">
    <property type="entry name" value="ADH_N"/>
    <property type="match status" value="1"/>
</dbReference>
<dbReference type="Proteomes" id="UP000199341">
    <property type="component" value="Unassembled WGS sequence"/>
</dbReference>
<evidence type="ECO:0000313" key="11">
    <source>
        <dbReference type="Proteomes" id="UP000199341"/>
    </source>
</evidence>
<evidence type="ECO:0000256" key="3">
    <source>
        <dbReference type="ARBA" id="ARBA00022723"/>
    </source>
</evidence>
<dbReference type="EMBL" id="FNIE01000014">
    <property type="protein sequence ID" value="SDO94736.1"/>
    <property type="molecule type" value="Genomic_DNA"/>
</dbReference>
<sequence>MKAVVYRGPFEVSVENVPDARVEQPNDAVVRITTSNICGSDLHMYEGRTTVEEGTVLGHENMGIVEEVGPGVTRIKPGDRVSVPFNIACGTCRNCVAGWTAFCLRTNPTEGVDGAAYGYANMGPYAGGQAEYLRVPYADFNLLELPPGEEHENDFTMLSDIFPTGWHGTELAGMSAGDRVAVFGAGPVGLLAAHSALIRGASEVYVVDKEPDRLELAASIGATAVDFSEADPVEQILDATDGHGADCGVEAVGYQAHDPSGQEHPELVLDNLVKCMRTTGGIGVIGVYMPSDPGAADEGAKEGRIGFDYGTFFTKGQRMGTGQCPVVRYNRGLRDLIISGTAKPSFLVSHELGLDQAPDGYAHFDRRDHGWTKVLLRPSLAQAA</sequence>
<comment type="similarity">
    <text evidence="2 7">Belongs to the zinc-containing alcohol dehydrogenase family.</text>
</comment>
<evidence type="ECO:0000259" key="8">
    <source>
        <dbReference type="Pfam" id="PF00107"/>
    </source>
</evidence>
<dbReference type="STRING" id="310781.SAMN05216259_114143"/>
<dbReference type="RefSeq" id="WP_093787327.1">
    <property type="nucleotide sequence ID" value="NZ_FNIE01000014.1"/>
</dbReference>
<keyword evidence="4 7" id="KW-0862">Zinc</keyword>
<proteinExistence type="inferred from homology"/>
<dbReference type="InterPro" id="IPR036291">
    <property type="entry name" value="NAD(P)-bd_dom_sf"/>
</dbReference>
<evidence type="ECO:0000256" key="1">
    <source>
        <dbReference type="ARBA" id="ARBA00001947"/>
    </source>
</evidence>
<dbReference type="PROSITE" id="PS00059">
    <property type="entry name" value="ADH_ZINC"/>
    <property type="match status" value="1"/>
</dbReference>
<dbReference type="CDD" id="cd08282">
    <property type="entry name" value="PFDH_like"/>
    <property type="match status" value="1"/>
</dbReference>
<dbReference type="InterPro" id="IPR002328">
    <property type="entry name" value="ADH_Zn_CS"/>
</dbReference>
<dbReference type="Gene3D" id="3.90.180.10">
    <property type="entry name" value="Medium-chain alcohol dehydrogenases, catalytic domain"/>
    <property type="match status" value="1"/>
</dbReference>
<dbReference type="AlphaFoldDB" id="A0A1H0NQ84"/>
<evidence type="ECO:0000259" key="9">
    <source>
        <dbReference type="Pfam" id="PF08240"/>
    </source>
</evidence>
<keyword evidence="6" id="KW-0520">NAD</keyword>
<accession>A0A1H0NQ84</accession>
<evidence type="ECO:0000313" key="10">
    <source>
        <dbReference type="EMBL" id="SDO94736.1"/>
    </source>
</evidence>
<name>A0A1H0NQ84_9ACTN</name>
<organism evidence="10 11">
    <name type="scientific">Actinacidiphila guanduensis</name>
    <dbReference type="NCBI Taxonomy" id="310781"/>
    <lineage>
        <taxon>Bacteria</taxon>
        <taxon>Bacillati</taxon>
        <taxon>Actinomycetota</taxon>
        <taxon>Actinomycetes</taxon>
        <taxon>Kitasatosporales</taxon>
        <taxon>Streptomycetaceae</taxon>
        <taxon>Actinacidiphila</taxon>
    </lineage>
</organism>
<evidence type="ECO:0000256" key="6">
    <source>
        <dbReference type="ARBA" id="ARBA00023027"/>
    </source>
</evidence>
<dbReference type="SUPFAM" id="SSF51735">
    <property type="entry name" value="NAD(P)-binding Rossmann-fold domains"/>
    <property type="match status" value="1"/>
</dbReference>
<dbReference type="Gene3D" id="3.40.50.720">
    <property type="entry name" value="NAD(P)-binding Rossmann-like Domain"/>
    <property type="match status" value="1"/>
</dbReference>
<evidence type="ECO:0000256" key="4">
    <source>
        <dbReference type="ARBA" id="ARBA00022833"/>
    </source>
</evidence>
<dbReference type="GO" id="GO:0008270">
    <property type="term" value="F:zinc ion binding"/>
    <property type="evidence" value="ECO:0007669"/>
    <property type="project" value="InterPro"/>
</dbReference>
<keyword evidence="5" id="KW-0560">Oxidoreductase</keyword>
<comment type="cofactor">
    <cofactor evidence="1 7">
        <name>Zn(2+)</name>
        <dbReference type="ChEBI" id="CHEBI:29105"/>
    </cofactor>
</comment>
<dbReference type="PANTHER" id="PTHR42813:SF3">
    <property type="entry name" value="GLUTATHIONE-INDEPENDENT FORMALDEHYDE DEHYDROGENASE"/>
    <property type="match status" value="1"/>
</dbReference>
<keyword evidence="3 7" id="KW-0479">Metal-binding</keyword>
<feature type="domain" description="Alcohol dehydrogenase-like N-terminal" evidence="9">
    <location>
        <begin position="24"/>
        <end position="139"/>
    </location>
</feature>
<keyword evidence="11" id="KW-1185">Reference proteome</keyword>
<gene>
    <name evidence="10" type="ORF">SAMN05216259_114143</name>
</gene>
<protein>
    <submittedName>
        <fullName evidence="10">Glutathione-independent formaldehyde dehydrogenase</fullName>
    </submittedName>
</protein>